<protein>
    <submittedName>
        <fullName evidence="1">Unannotated protein</fullName>
    </submittedName>
</protein>
<dbReference type="EMBL" id="CAEZTT010000072">
    <property type="protein sequence ID" value="CAB4577895.1"/>
    <property type="molecule type" value="Genomic_DNA"/>
</dbReference>
<dbReference type="AlphaFoldDB" id="A0A6J6ER85"/>
<gene>
    <name evidence="1" type="ORF">UFOPK1726_00689</name>
</gene>
<reference evidence="1" key="1">
    <citation type="submission" date="2020-05" db="EMBL/GenBank/DDBJ databases">
        <authorList>
            <person name="Chiriac C."/>
            <person name="Salcher M."/>
            <person name="Ghai R."/>
            <person name="Kavagutti S V."/>
        </authorList>
    </citation>
    <scope>NUCLEOTIDE SEQUENCE</scope>
</reference>
<accession>A0A6J6ER85</accession>
<evidence type="ECO:0000313" key="1">
    <source>
        <dbReference type="EMBL" id="CAB4577895.1"/>
    </source>
</evidence>
<sequence>MKTPEQLYTEIHRNKHIEDPRSFAEYMAYSPEAKISHQERDKWHEVVLMIDEDWEEMTGGMETAEISSHSDADAGL</sequence>
<proteinExistence type="predicted"/>
<organism evidence="1">
    <name type="scientific">freshwater metagenome</name>
    <dbReference type="NCBI Taxonomy" id="449393"/>
    <lineage>
        <taxon>unclassified sequences</taxon>
        <taxon>metagenomes</taxon>
        <taxon>ecological metagenomes</taxon>
    </lineage>
</organism>
<name>A0A6J6ER85_9ZZZZ</name>